<dbReference type="AlphaFoldDB" id="A0A2R6NXR2"/>
<dbReference type="EMBL" id="MLYV02000695">
    <property type="protein sequence ID" value="PSR79448.1"/>
    <property type="molecule type" value="Genomic_DNA"/>
</dbReference>
<evidence type="ECO:0000313" key="2">
    <source>
        <dbReference type="EMBL" id="PSR79448.1"/>
    </source>
</evidence>
<sequence length="64" mass="7250">MEHLEKDLRDLAEALHAAAEQVDVQQKAKASMEDGSSSQDMEVRDKEIQKEMQEIHARVEDISA</sequence>
<feature type="region of interest" description="Disordered" evidence="1">
    <location>
        <begin position="21"/>
        <end position="43"/>
    </location>
</feature>
<evidence type="ECO:0000256" key="1">
    <source>
        <dbReference type="SAM" id="MobiDB-lite"/>
    </source>
</evidence>
<proteinExistence type="predicted"/>
<keyword evidence="3" id="KW-1185">Reference proteome</keyword>
<accession>A0A2R6NXR2</accession>
<comment type="caution">
    <text evidence="2">The sequence shown here is derived from an EMBL/GenBank/DDBJ whole genome shotgun (WGS) entry which is preliminary data.</text>
</comment>
<reference evidence="2 3" key="1">
    <citation type="submission" date="2018-02" db="EMBL/GenBank/DDBJ databases">
        <title>Genome sequence of the basidiomycete white-rot fungus Phlebia centrifuga.</title>
        <authorList>
            <person name="Granchi Z."/>
            <person name="Peng M."/>
            <person name="de Vries R.P."/>
            <person name="Hilden K."/>
            <person name="Makela M.R."/>
            <person name="Grigoriev I."/>
            <person name="Riley R."/>
        </authorList>
    </citation>
    <scope>NUCLEOTIDE SEQUENCE [LARGE SCALE GENOMIC DNA]</scope>
    <source>
        <strain evidence="2 3">FBCC195</strain>
    </source>
</reference>
<name>A0A2R6NXR2_9APHY</name>
<dbReference type="Proteomes" id="UP000186601">
    <property type="component" value="Unassembled WGS sequence"/>
</dbReference>
<organism evidence="2 3">
    <name type="scientific">Hermanssonia centrifuga</name>
    <dbReference type="NCBI Taxonomy" id="98765"/>
    <lineage>
        <taxon>Eukaryota</taxon>
        <taxon>Fungi</taxon>
        <taxon>Dikarya</taxon>
        <taxon>Basidiomycota</taxon>
        <taxon>Agaricomycotina</taxon>
        <taxon>Agaricomycetes</taxon>
        <taxon>Polyporales</taxon>
        <taxon>Meruliaceae</taxon>
        <taxon>Hermanssonia</taxon>
    </lineage>
</organism>
<gene>
    <name evidence="2" type="ORF">PHLCEN_2v7035</name>
</gene>
<evidence type="ECO:0000313" key="3">
    <source>
        <dbReference type="Proteomes" id="UP000186601"/>
    </source>
</evidence>
<protein>
    <submittedName>
        <fullName evidence="2">Uncharacterized protein</fullName>
    </submittedName>
</protein>